<dbReference type="KEGG" id="msx:AU14_04720"/>
<dbReference type="Gene3D" id="1.10.760.10">
    <property type="entry name" value="Cytochrome c-like domain"/>
    <property type="match status" value="1"/>
</dbReference>
<sequence>MPPSLTEAGHFEPAEQFWIIKNGIKMTGMPAWGVTHDDEDLWEITAFIQRLPSLSESEYTRLIQPEQGTQAKADDGHDHDHDNMDGMMGGGASSQGESSHGAPGHHAKSELAGASHAEASGHHGEEEPKAASEPKADDHYADGHSH</sequence>
<evidence type="ECO:0000256" key="1">
    <source>
        <dbReference type="ARBA" id="ARBA00022617"/>
    </source>
</evidence>
<keyword evidence="2" id="KW-0479">Metal-binding</keyword>
<gene>
    <name evidence="6" type="ORF">AU14_04720</name>
</gene>
<evidence type="ECO:0000313" key="6">
    <source>
        <dbReference type="EMBL" id="AHI30006.1"/>
    </source>
</evidence>
<dbReference type="InterPro" id="IPR009056">
    <property type="entry name" value="Cyt_c-like_dom"/>
</dbReference>
<organism evidence="6 7">
    <name type="scientific">Marinobacter similis</name>
    <dbReference type="NCBI Taxonomy" id="1420916"/>
    <lineage>
        <taxon>Bacteria</taxon>
        <taxon>Pseudomonadati</taxon>
        <taxon>Pseudomonadota</taxon>
        <taxon>Gammaproteobacteria</taxon>
        <taxon>Pseudomonadales</taxon>
        <taxon>Marinobacteraceae</taxon>
        <taxon>Marinobacter</taxon>
    </lineage>
</organism>
<dbReference type="AlphaFoldDB" id="W5YLQ4"/>
<feature type="domain" description="Cytochrome c" evidence="5">
    <location>
        <begin position="3"/>
        <end position="48"/>
    </location>
</feature>
<dbReference type="Pfam" id="PF13442">
    <property type="entry name" value="Cytochrome_CBB3"/>
    <property type="match status" value="1"/>
</dbReference>
<accession>W5YLQ4</accession>
<proteinExistence type="predicted"/>
<feature type="compositionally biased region" description="Basic and acidic residues" evidence="4">
    <location>
        <begin position="119"/>
        <end position="146"/>
    </location>
</feature>
<dbReference type="GO" id="GO:0046872">
    <property type="term" value="F:metal ion binding"/>
    <property type="evidence" value="ECO:0007669"/>
    <property type="project" value="UniProtKB-KW"/>
</dbReference>
<dbReference type="Proteomes" id="UP000061489">
    <property type="component" value="Chromosome"/>
</dbReference>
<dbReference type="SUPFAM" id="SSF46626">
    <property type="entry name" value="Cytochrome c"/>
    <property type="match status" value="1"/>
</dbReference>
<evidence type="ECO:0000256" key="2">
    <source>
        <dbReference type="ARBA" id="ARBA00022723"/>
    </source>
</evidence>
<dbReference type="GO" id="GO:0009055">
    <property type="term" value="F:electron transfer activity"/>
    <property type="evidence" value="ECO:0007669"/>
    <property type="project" value="InterPro"/>
</dbReference>
<feature type="region of interest" description="Disordered" evidence="4">
    <location>
        <begin position="55"/>
        <end position="146"/>
    </location>
</feature>
<protein>
    <recommendedName>
        <fullName evidence="5">Cytochrome c domain-containing protein</fullName>
    </recommendedName>
</protein>
<reference evidence="6 7" key="1">
    <citation type="journal article" date="2014" name="Genome Announc.">
        <title>Draft Genome Sequences of Marinobacter similis A3d10T and Marinobacter salarius R9SW1T.</title>
        <authorList>
            <person name="Ivanova E.P."/>
            <person name="Ng H.J."/>
            <person name="Webb H.K."/>
            <person name="Feng G."/>
            <person name="Oshima K."/>
            <person name="Hattori M."/>
            <person name="Ohkuma M."/>
            <person name="Sergeev A.F."/>
            <person name="Mikhailov V.V."/>
            <person name="Crawford R.J."/>
            <person name="Sawabe T."/>
        </authorList>
    </citation>
    <scope>NUCLEOTIDE SEQUENCE [LARGE SCALE GENOMIC DNA]</scope>
    <source>
        <strain evidence="6 7">A3d10</strain>
    </source>
</reference>
<evidence type="ECO:0000313" key="7">
    <source>
        <dbReference type="Proteomes" id="UP000061489"/>
    </source>
</evidence>
<dbReference type="GO" id="GO:0020037">
    <property type="term" value="F:heme binding"/>
    <property type="evidence" value="ECO:0007669"/>
    <property type="project" value="InterPro"/>
</dbReference>
<dbReference type="STRING" id="1420916.AU14_04720"/>
<keyword evidence="3" id="KW-0408">Iron</keyword>
<name>W5YLQ4_9GAMM</name>
<dbReference type="EMBL" id="CP007151">
    <property type="protein sequence ID" value="AHI30006.1"/>
    <property type="molecule type" value="Genomic_DNA"/>
</dbReference>
<evidence type="ECO:0000256" key="4">
    <source>
        <dbReference type="SAM" id="MobiDB-lite"/>
    </source>
</evidence>
<keyword evidence="7" id="KW-1185">Reference proteome</keyword>
<keyword evidence="1" id="KW-0349">Heme</keyword>
<evidence type="ECO:0000259" key="5">
    <source>
        <dbReference type="Pfam" id="PF13442"/>
    </source>
</evidence>
<dbReference type="HOGENOM" id="CLU_1775215_0_0_6"/>
<evidence type="ECO:0000256" key="3">
    <source>
        <dbReference type="ARBA" id="ARBA00023004"/>
    </source>
</evidence>
<feature type="compositionally biased region" description="Basic and acidic residues" evidence="4">
    <location>
        <begin position="72"/>
        <end position="84"/>
    </location>
</feature>
<dbReference type="InterPro" id="IPR036909">
    <property type="entry name" value="Cyt_c-like_dom_sf"/>
</dbReference>